<evidence type="ECO:0000313" key="2">
    <source>
        <dbReference type="WBParaSite" id="JU765_v2.g19007.t1"/>
    </source>
</evidence>
<accession>A0AC34QSZ5</accession>
<sequence length="623" mass="71367">MSTTKLESRVLRSEKLIKISKSIRSSSQIPSSSTFNIERKTRRTPLMSNEDKRSDTSSRFSSDSDITICNYLPAKVNDFMKNPQSFGNRRSQEHVNNDDQNSMKNFRRSTRDIKRPKFDDEVVEINDNNYFPKKTKCVIDLTTDDDHISPPESIQELKKKNSTITPTRAAVMSILAAADGQMKESEAKEKLLREQQRINLKNVIKNGLRTNTPSSYGSEASSSKSNGSMMANGPQKRKTNMMNSNFTAIRQRTNMFMPPIPLTYENPIHQEIVDNIVKKWNAEDDVLLIASIHHLCDLPAVYAQSKFSQNFTLSELDERWYLMLYDEKVSRMINRRISEQSKSIIYQIYQKLPFTLEEDRVLQIFASTMEKMPILADFEPVLRGNRGTFHQWRSLEVLSERFKFLLDYNLISLKETKANGTALKVNANQIHEEIEQNLDFCNLAQKDVPTDIDPNFVPRDLTEAEKQYLEKRHATHEAIAGSNLSPHMPTNVLAQLRGCCVSFNIIDRQVVIGRSTDDNAVDVNLNFEGPCQRVSRSQAVLKLNEKDEFILYNTGRNPIFANKKVVHPKQKTTLESNSTVEFGILSLLFLRNETARKGKSVFFDKTPVDNQESKVFVPTVPKV</sequence>
<reference evidence="2" key="1">
    <citation type="submission" date="2022-11" db="UniProtKB">
        <authorList>
            <consortium name="WormBaseParasite"/>
        </authorList>
    </citation>
    <scope>IDENTIFICATION</scope>
</reference>
<protein>
    <submittedName>
        <fullName evidence="2">FHA domain-containing protein</fullName>
    </submittedName>
</protein>
<name>A0AC34QSZ5_9BILA</name>
<proteinExistence type="predicted"/>
<dbReference type="WBParaSite" id="JU765_v2.g19007.t1">
    <property type="protein sequence ID" value="JU765_v2.g19007.t1"/>
    <property type="gene ID" value="JU765_v2.g19007"/>
</dbReference>
<evidence type="ECO:0000313" key="1">
    <source>
        <dbReference type="Proteomes" id="UP000887576"/>
    </source>
</evidence>
<organism evidence="1 2">
    <name type="scientific">Panagrolaimus sp. JU765</name>
    <dbReference type="NCBI Taxonomy" id="591449"/>
    <lineage>
        <taxon>Eukaryota</taxon>
        <taxon>Metazoa</taxon>
        <taxon>Ecdysozoa</taxon>
        <taxon>Nematoda</taxon>
        <taxon>Chromadorea</taxon>
        <taxon>Rhabditida</taxon>
        <taxon>Tylenchina</taxon>
        <taxon>Panagrolaimomorpha</taxon>
        <taxon>Panagrolaimoidea</taxon>
        <taxon>Panagrolaimidae</taxon>
        <taxon>Panagrolaimus</taxon>
    </lineage>
</organism>
<dbReference type="Proteomes" id="UP000887576">
    <property type="component" value="Unplaced"/>
</dbReference>